<protein>
    <submittedName>
        <fullName evidence="9">ABC transporter permease</fullName>
    </submittedName>
</protein>
<reference evidence="9 10" key="1">
    <citation type="submission" date="2023-10" db="EMBL/GenBank/DDBJ databases">
        <title>Microbacterium xanthum sp. nov., isolated from seaweed.</title>
        <authorList>
            <person name="Lee S.D."/>
        </authorList>
    </citation>
    <scope>NUCLEOTIDE SEQUENCE [LARGE SCALE GENOMIC DNA]</scope>
    <source>
        <strain evidence="9 10">KCTC 19124</strain>
    </source>
</reference>
<dbReference type="Pfam" id="PF19300">
    <property type="entry name" value="BPD_transp_1_N"/>
    <property type="match status" value="1"/>
</dbReference>
<proteinExistence type="inferred from homology"/>
<dbReference type="CDD" id="cd06261">
    <property type="entry name" value="TM_PBP2"/>
    <property type="match status" value="1"/>
</dbReference>
<comment type="caution">
    <text evidence="9">The sequence shown here is derived from an EMBL/GenBank/DDBJ whole genome shotgun (WGS) entry which is preliminary data.</text>
</comment>
<keyword evidence="3" id="KW-1003">Cell membrane</keyword>
<dbReference type="SUPFAM" id="SSF161098">
    <property type="entry name" value="MetI-like"/>
    <property type="match status" value="1"/>
</dbReference>
<keyword evidence="5 7" id="KW-1133">Transmembrane helix</keyword>
<evidence type="ECO:0000256" key="1">
    <source>
        <dbReference type="ARBA" id="ARBA00004651"/>
    </source>
</evidence>
<name>A0ABU5N409_9MICO</name>
<sequence>MLYYTLRRIPSAIVVLFLASIVIFFILRLVPGDPAVVLAGPDASPETVDAIRANLGLDQPLILQYLLWIGGVVTGDLGTSYILNASIGELMGEALANTAVLAGAAIILSLVFGGAVGIFLGVTRRKNTAALVGAVNSFAFAIPPYVVGLLLALVFSVQLGWLPSVGIGPGLDDPIGMLPFLVLPAVTLAIPTGATIARFLAVSMRQQRDEDFVVAATARGLRAGRLFRTHVLPNSLPPVLTIVGLQVANLLAGAILVEVIFAWPGVGQLILTSVQTRDYLLTQALLLLAVAVFITTQLLTDLADAAIDPRVRLRLAA</sequence>
<dbReference type="Gene3D" id="1.10.3720.10">
    <property type="entry name" value="MetI-like"/>
    <property type="match status" value="1"/>
</dbReference>
<feature type="transmembrane region" description="Helical" evidence="7">
    <location>
        <begin position="12"/>
        <end position="30"/>
    </location>
</feature>
<keyword evidence="2 7" id="KW-0813">Transport</keyword>
<evidence type="ECO:0000256" key="4">
    <source>
        <dbReference type="ARBA" id="ARBA00022692"/>
    </source>
</evidence>
<dbReference type="PANTHER" id="PTHR43163:SF6">
    <property type="entry name" value="DIPEPTIDE TRANSPORT SYSTEM PERMEASE PROTEIN DPPB-RELATED"/>
    <property type="match status" value="1"/>
</dbReference>
<organism evidence="9 10">
    <name type="scientific">Microbacterium aquimaris</name>
    <dbReference type="NCBI Taxonomy" id="459816"/>
    <lineage>
        <taxon>Bacteria</taxon>
        <taxon>Bacillati</taxon>
        <taxon>Actinomycetota</taxon>
        <taxon>Actinomycetes</taxon>
        <taxon>Micrococcales</taxon>
        <taxon>Microbacteriaceae</taxon>
        <taxon>Microbacterium</taxon>
    </lineage>
</organism>
<dbReference type="Proteomes" id="UP001291912">
    <property type="component" value="Unassembled WGS sequence"/>
</dbReference>
<dbReference type="PANTHER" id="PTHR43163">
    <property type="entry name" value="DIPEPTIDE TRANSPORT SYSTEM PERMEASE PROTEIN DPPB-RELATED"/>
    <property type="match status" value="1"/>
</dbReference>
<feature type="transmembrane region" description="Helical" evidence="7">
    <location>
        <begin position="99"/>
        <end position="122"/>
    </location>
</feature>
<keyword evidence="4 7" id="KW-0812">Transmembrane</keyword>
<comment type="similarity">
    <text evidence="7">Belongs to the binding-protein-dependent transport system permease family.</text>
</comment>
<evidence type="ECO:0000259" key="8">
    <source>
        <dbReference type="PROSITE" id="PS50928"/>
    </source>
</evidence>
<dbReference type="Pfam" id="PF00528">
    <property type="entry name" value="BPD_transp_1"/>
    <property type="match status" value="1"/>
</dbReference>
<evidence type="ECO:0000313" key="9">
    <source>
        <dbReference type="EMBL" id="MDZ8160824.1"/>
    </source>
</evidence>
<dbReference type="InterPro" id="IPR000515">
    <property type="entry name" value="MetI-like"/>
</dbReference>
<feature type="transmembrane region" description="Helical" evidence="7">
    <location>
        <begin position="129"/>
        <end position="155"/>
    </location>
</feature>
<feature type="transmembrane region" description="Helical" evidence="7">
    <location>
        <begin position="284"/>
        <end position="307"/>
    </location>
</feature>
<keyword evidence="10" id="KW-1185">Reference proteome</keyword>
<evidence type="ECO:0000256" key="2">
    <source>
        <dbReference type="ARBA" id="ARBA00022448"/>
    </source>
</evidence>
<comment type="subcellular location">
    <subcellularLocation>
        <location evidence="1 7">Cell membrane</location>
        <topology evidence="1 7">Multi-pass membrane protein</topology>
    </subcellularLocation>
</comment>
<dbReference type="PROSITE" id="PS50928">
    <property type="entry name" value="ABC_TM1"/>
    <property type="match status" value="1"/>
</dbReference>
<evidence type="ECO:0000313" key="10">
    <source>
        <dbReference type="Proteomes" id="UP001291912"/>
    </source>
</evidence>
<evidence type="ECO:0000256" key="7">
    <source>
        <dbReference type="RuleBase" id="RU363032"/>
    </source>
</evidence>
<dbReference type="InterPro" id="IPR045621">
    <property type="entry name" value="BPD_transp_1_N"/>
</dbReference>
<feature type="transmembrane region" description="Helical" evidence="7">
    <location>
        <begin position="239"/>
        <end position="264"/>
    </location>
</feature>
<evidence type="ECO:0000256" key="3">
    <source>
        <dbReference type="ARBA" id="ARBA00022475"/>
    </source>
</evidence>
<feature type="transmembrane region" description="Helical" evidence="7">
    <location>
        <begin position="175"/>
        <end position="200"/>
    </location>
</feature>
<accession>A0ABU5N409</accession>
<feature type="domain" description="ABC transmembrane type-1" evidence="8">
    <location>
        <begin position="95"/>
        <end position="298"/>
    </location>
</feature>
<evidence type="ECO:0000256" key="5">
    <source>
        <dbReference type="ARBA" id="ARBA00022989"/>
    </source>
</evidence>
<keyword evidence="6 7" id="KW-0472">Membrane</keyword>
<dbReference type="RefSeq" id="WP_194423502.1">
    <property type="nucleotide sequence ID" value="NZ_BAAAPT010000001.1"/>
</dbReference>
<dbReference type="EMBL" id="JAWJYN010000001">
    <property type="protein sequence ID" value="MDZ8160824.1"/>
    <property type="molecule type" value="Genomic_DNA"/>
</dbReference>
<gene>
    <name evidence="9" type="ORF">R2Q92_03185</name>
</gene>
<dbReference type="InterPro" id="IPR035906">
    <property type="entry name" value="MetI-like_sf"/>
</dbReference>
<evidence type="ECO:0000256" key="6">
    <source>
        <dbReference type="ARBA" id="ARBA00023136"/>
    </source>
</evidence>